<feature type="domain" description="Flagellar M-ring C-terminal" evidence="15">
    <location>
        <begin position="267"/>
        <end position="438"/>
    </location>
</feature>
<dbReference type="PRINTS" id="PR01009">
    <property type="entry name" value="FLGMRINGFLIF"/>
</dbReference>
<comment type="function">
    <text evidence="1 12">The M ring may be actively involved in energy transduction.</text>
</comment>
<evidence type="ECO:0000256" key="5">
    <source>
        <dbReference type="ARBA" id="ARBA00017949"/>
    </source>
</evidence>
<evidence type="ECO:0000256" key="9">
    <source>
        <dbReference type="ARBA" id="ARBA00023136"/>
    </source>
</evidence>
<dbReference type="PANTHER" id="PTHR30046">
    <property type="entry name" value="FLAGELLAR M-RING PROTEIN"/>
    <property type="match status" value="1"/>
</dbReference>
<dbReference type="Gene3D" id="3.30.300.30">
    <property type="match status" value="1"/>
</dbReference>
<keyword evidence="7 13" id="KW-0812">Transmembrane</keyword>
<reference evidence="17" key="1">
    <citation type="journal article" date="2019" name="Int. J. Syst. Evol. Microbiol.">
        <title>The Global Catalogue of Microorganisms (GCM) 10K type strain sequencing project: providing services to taxonomists for standard genome sequencing and annotation.</title>
        <authorList>
            <consortium name="The Broad Institute Genomics Platform"/>
            <consortium name="The Broad Institute Genome Sequencing Center for Infectious Disease"/>
            <person name="Wu L."/>
            <person name="Ma J."/>
        </authorList>
    </citation>
    <scope>NUCLEOTIDE SEQUENCE [LARGE SCALE GENOMIC DNA]</scope>
    <source>
        <strain evidence="17">JCM 17555</strain>
    </source>
</reference>
<accession>A0ABP7PPS1</accession>
<dbReference type="PANTHER" id="PTHR30046:SF0">
    <property type="entry name" value="FLAGELLAR M-RING PROTEIN"/>
    <property type="match status" value="1"/>
</dbReference>
<keyword evidence="16" id="KW-0282">Flagellum</keyword>
<dbReference type="InterPro" id="IPR006182">
    <property type="entry name" value="FliF_N_dom"/>
</dbReference>
<evidence type="ECO:0000313" key="16">
    <source>
        <dbReference type="EMBL" id="GAA3969069.1"/>
    </source>
</evidence>
<evidence type="ECO:0000256" key="6">
    <source>
        <dbReference type="ARBA" id="ARBA00022475"/>
    </source>
</evidence>
<evidence type="ECO:0000259" key="14">
    <source>
        <dbReference type="Pfam" id="PF01514"/>
    </source>
</evidence>
<keyword evidence="17" id="KW-1185">Reference proteome</keyword>
<keyword evidence="16" id="KW-0966">Cell projection</keyword>
<evidence type="ECO:0000256" key="13">
    <source>
        <dbReference type="SAM" id="Phobius"/>
    </source>
</evidence>
<keyword evidence="8 13" id="KW-1133">Transmembrane helix</keyword>
<dbReference type="InterPro" id="IPR045851">
    <property type="entry name" value="AMP-bd_C_sf"/>
</dbReference>
<gene>
    <name evidence="16" type="primary">fliF</name>
    <name evidence="16" type="ORF">GCM10022278_28540</name>
</gene>
<evidence type="ECO:0000256" key="12">
    <source>
        <dbReference type="PIRNR" id="PIRNR004862"/>
    </source>
</evidence>
<feature type="transmembrane region" description="Helical" evidence="13">
    <location>
        <begin position="38"/>
        <end position="58"/>
    </location>
</feature>
<evidence type="ECO:0000256" key="2">
    <source>
        <dbReference type="ARBA" id="ARBA00004117"/>
    </source>
</evidence>
<dbReference type="Pfam" id="PF08345">
    <property type="entry name" value="YscJ_FliF_C"/>
    <property type="match status" value="1"/>
</dbReference>
<keyword evidence="16" id="KW-0969">Cilium</keyword>
<evidence type="ECO:0000256" key="4">
    <source>
        <dbReference type="ARBA" id="ARBA00007971"/>
    </source>
</evidence>
<evidence type="ECO:0000259" key="15">
    <source>
        <dbReference type="Pfam" id="PF08345"/>
    </source>
</evidence>
<dbReference type="InterPro" id="IPR000067">
    <property type="entry name" value="FlgMring_FliF"/>
</dbReference>
<dbReference type="EMBL" id="BAABBO010000012">
    <property type="protein sequence ID" value="GAA3969069.1"/>
    <property type="molecule type" value="Genomic_DNA"/>
</dbReference>
<dbReference type="RefSeq" id="WP_344807528.1">
    <property type="nucleotide sequence ID" value="NZ_BAABBO010000012.1"/>
</dbReference>
<keyword evidence="9 13" id="KW-0472">Membrane</keyword>
<name>A0ABP7PPS1_9GAMM</name>
<dbReference type="Proteomes" id="UP001501337">
    <property type="component" value="Unassembled WGS sequence"/>
</dbReference>
<keyword evidence="10 12" id="KW-0975">Bacterial flagellum</keyword>
<dbReference type="InterPro" id="IPR013556">
    <property type="entry name" value="Flag_M-ring_C"/>
</dbReference>
<comment type="similarity">
    <text evidence="4 12">Belongs to the FliF family.</text>
</comment>
<comment type="subunit">
    <text evidence="11">The basal body constitutes a major portion of the flagellar organelle and consists of four rings (L,P,S, and M) mounted on a central rod. The M ring is integral to the inner membrane of the cell and may be connected to the flagellar rod via the S ring. The S (supramembrane ring) lies just distal to the M ring. The L and P rings lie in the outer membrane and the periplasmic space, respectively.</text>
</comment>
<evidence type="ECO:0000313" key="17">
    <source>
        <dbReference type="Proteomes" id="UP001501337"/>
    </source>
</evidence>
<dbReference type="Pfam" id="PF01514">
    <property type="entry name" value="YscJ_FliF"/>
    <property type="match status" value="1"/>
</dbReference>
<dbReference type="PIRSF" id="PIRSF004862">
    <property type="entry name" value="FliF"/>
    <property type="match status" value="1"/>
</dbReference>
<comment type="subcellular location">
    <subcellularLocation>
        <location evidence="2 12">Bacterial flagellum basal body</location>
    </subcellularLocation>
    <subcellularLocation>
        <location evidence="3">Cell membrane</location>
        <topology evidence="3">Multi-pass membrane protein</topology>
    </subcellularLocation>
</comment>
<dbReference type="InterPro" id="IPR043427">
    <property type="entry name" value="YscJ/FliF"/>
</dbReference>
<comment type="caution">
    <text evidence="16">The sequence shown here is derived from an EMBL/GenBank/DDBJ whole genome shotgun (WGS) entry which is preliminary data.</text>
</comment>
<protein>
    <recommendedName>
        <fullName evidence="5 12">Flagellar M-ring protein</fullName>
    </recommendedName>
</protein>
<dbReference type="NCBIfam" id="TIGR00206">
    <property type="entry name" value="fliF"/>
    <property type="match status" value="1"/>
</dbReference>
<evidence type="ECO:0000256" key="3">
    <source>
        <dbReference type="ARBA" id="ARBA00004651"/>
    </source>
</evidence>
<feature type="domain" description="Flagellar M-ring N-terminal" evidence="14">
    <location>
        <begin position="59"/>
        <end position="235"/>
    </location>
</feature>
<feature type="transmembrane region" description="Helical" evidence="13">
    <location>
        <begin position="461"/>
        <end position="479"/>
    </location>
</feature>
<evidence type="ECO:0000256" key="1">
    <source>
        <dbReference type="ARBA" id="ARBA00003820"/>
    </source>
</evidence>
<evidence type="ECO:0000256" key="10">
    <source>
        <dbReference type="ARBA" id="ARBA00023143"/>
    </source>
</evidence>
<organism evidence="16 17">
    <name type="scientific">Allohahella marinimesophila</name>
    <dbReference type="NCBI Taxonomy" id="1054972"/>
    <lineage>
        <taxon>Bacteria</taxon>
        <taxon>Pseudomonadati</taxon>
        <taxon>Pseudomonadota</taxon>
        <taxon>Gammaproteobacteria</taxon>
        <taxon>Oceanospirillales</taxon>
        <taxon>Hahellaceae</taxon>
        <taxon>Allohahella</taxon>
    </lineage>
</organism>
<evidence type="ECO:0000256" key="8">
    <source>
        <dbReference type="ARBA" id="ARBA00022989"/>
    </source>
</evidence>
<keyword evidence="6" id="KW-1003">Cell membrane</keyword>
<sequence>MSTVPAELPRGRNDDDSMIEEKNDTLLGLNRLSVIRQLILMVGVAASIALGIAIIMWASEPSYRPLFNDMSSYDPTEVAAVLQQDNVAYKIEPNSGALLIAAEDIHRARLKLASMGITQDKTIGFELLDQETGLGTSQFMETTRYRRGLEGELVRTISSIRNVKGARVHLAIPKQSVFIRDPRKPSASVFLELTGSGNLNQAQVEAIVNLVASSVPELESSGVTVVDQKGNLLSQNNLSDEDKRTSREFAYARKLEEVLSRRIYSILEPVLGAEKFRAEVSADVDFSTSEQAAETFNPDLTALRSEQQSGERRIAGAVDGVPGALANQPPGAGIAPEVANAGNGAAGEADVATDVRTQSVRNYEVDRTVSYTRSQLGRLERLSVAVVVDDIRRVGPEGAATFEAWPAEDLERLTLLVRDAVGYSAARGDSVNVINTPFMAEQEVFEALEVPLWEQDWFGNAIKWVAALLIVLILVFFVVRPTIKGLASGGSDAKSLALAGDDDGLAELERLGDMPDSQSSVGLSASGDFLLPGASDSYEKQVNALKGLIAEDPGRVAQVVRTWVLADE</sequence>
<evidence type="ECO:0000256" key="11">
    <source>
        <dbReference type="ARBA" id="ARBA00025936"/>
    </source>
</evidence>
<proteinExistence type="inferred from homology"/>
<evidence type="ECO:0000256" key="7">
    <source>
        <dbReference type="ARBA" id="ARBA00022692"/>
    </source>
</evidence>